<dbReference type="AlphaFoldDB" id="A0A0C2WGS4"/>
<evidence type="ECO:0000256" key="1">
    <source>
        <dbReference type="SAM" id="MobiDB-lite"/>
    </source>
</evidence>
<gene>
    <name evidence="2" type="ORF">M378DRAFT_17583</name>
</gene>
<protein>
    <submittedName>
        <fullName evidence="2">Uncharacterized protein</fullName>
    </submittedName>
</protein>
<dbReference type="EMBL" id="KN818468">
    <property type="protein sequence ID" value="KIL55841.1"/>
    <property type="molecule type" value="Genomic_DNA"/>
</dbReference>
<reference evidence="2 3" key="1">
    <citation type="submission" date="2014-04" db="EMBL/GenBank/DDBJ databases">
        <title>Evolutionary Origins and Diversification of the Mycorrhizal Mutualists.</title>
        <authorList>
            <consortium name="DOE Joint Genome Institute"/>
            <consortium name="Mycorrhizal Genomics Consortium"/>
            <person name="Kohler A."/>
            <person name="Kuo A."/>
            <person name="Nagy L.G."/>
            <person name="Floudas D."/>
            <person name="Copeland A."/>
            <person name="Barry K.W."/>
            <person name="Cichocki N."/>
            <person name="Veneault-Fourrey C."/>
            <person name="LaButti K."/>
            <person name="Lindquist E.A."/>
            <person name="Lipzen A."/>
            <person name="Lundell T."/>
            <person name="Morin E."/>
            <person name="Murat C."/>
            <person name="Riley R."/>
            <person name="Ohm R."/>
            <person name="Sun H."/>
            <person name="Tunlid A."/>
            <person name="Henrissat B."/>
            <person name="Grigoriev I.V."/>
            <person name="Hibbett D.S."/>
            <person name="Martin F."/>
        </authorList>
    </citation>
    <scope>NUCLEOTIDE SEQUENCE [LARGE SCALE GENOMIC DNA]</scope>
    <source>
        <strain evidence="2 3">Koide BX008</strain>
    </source>
</reference>
<dbReference type="InParanoid" id="A0A0C2WGS4"/>
<dbReference type="HOGENOM" id="CLU_2170420_0_0_1"/>
<organism evidence="2 3">
    <name type="scientific">Amanita muscaria (strain Koide BX008)</name>
    <dbReference type="NCBI Taxonomy" id="946122"/>
    <lineage>
        <taxon>Eukaryota</taxon>
        <taxon>Fungi</taxon>
        <taxon>Dikarya</taxon>
        <taxon>Basidiomycota</taxon>
        <taxon>Agaricomycotina</taxon>
        <taxon>Agaricomycetes</taxon>
        <taxon>Agaricomycetidae</taxon>
        <taxon>Agaricales</taxon>
        <taxon>Pluteineae</taxon>
        <taxon>Amanitaceae</taxon>
        <taxon>Amanita</taxon>
    </lineage>
</organism>
<sequence length="110" mass="12977">MSPSRPIRKQESGKEKDKKATKERKEDPAMNEIKTKRASNTRPPPWQESGRMPKRALRLIRRDHDEYLLQEEQGFNLKLENVYDLVWLLRIMTGVTEEAKRKGKSDLDDL</sequence>
<name>A0A0C2WGS4_AMAMK</name>
<evidence type="ECO:0000313" key="3">
    <source>
        <dbReference type="Proteomes" id="UP000054549"/>
    </source>
</evidence>
<feature type="compositionally biased region" description="Basic and acidic residues" evidence="1">
    <location>
        <begin position="8"/>
        <end position="28"/>
    </location>
</feature>
<evidence type="ECO:0000313" key="2">
    <source>
        <dbReference type="EMBL" id="KIL55841.1"/>
    </source>
</evidence>
<proteinExistence type="predicted"/>
<accession>A0A0C2WGS4</accession>
<feature type="region of interest" description="Disordered" evidence="1">
    <location>
        <begin position="1"/>
        <end position="54"/>
    </location>
</feature>
<dbReference type="Proteomes" id="UP000054549">
    <property type="component" value="Unassembled WGS sequence"/>
</dbReference>
<keyword evidence="3" id="KW-1185">Reference proteome</keyword>